<gene>
    <name evidence="12" type="ORF">MONBRDRAFT_38519</name>
</gene>
<comment type="subcellular location">
    <subcellularLocation>
        <location evidence="1">Cytoplasm</location>
    </subcellularLocation>
</comment>
<dbReference type="EMBL" id="CH991568">
    <property type="protein sequence ID" value="EDQ86138.1"/>
    <property type="molecule type" value="Genomic_DNA"/>
</dbReference>
<dbReference type="GO" id="GO:0002376">
    <property type="term" value="P:immune system process"/>
    <property type="evidence" value="ECO:0007669"/>
    <property type="project" value="UniProtKB-KW"/>
</dbReference>
<keyword evidence="7" id="KW-0391">Immunity</keyword>
<dbReference type="PANTHER" id="PTHR22605:SF1">
    <property type="entry name" value="RZ-TYPE DOMAIN-CONTAINING PROTEIN"/>
    <property type="match status" value="1"/>
</dbReference>
<dbReference type="Pfam" id="PF20173">
    <property type="entry name" value="ZnF_RZ-type"/>
    <property type="match status" value="1"/>
</dbReference>
<dbReference type="InterPro" id="IPR017907">
    <property type="entry name" value="Znf_RING_CS"/>
</dbReference>
<evidence type="ECO:0000256" key="4">
    <source>
        <dbReference type="ARBA" id="ARBA00022723"/>
    </source>
</evidence>
<dbReference type="InterPro" id="IPR001841">
    <property type="entry name" value="Znf_RING"/>
</dbReference>
<evidence type="ECO:0000256" key="5">
    <source>
        <dbReference type="ARBA" id="ARBA00022771"/>
    </source>
</evidence>
<feature type="region of interest" description="Disordered" evidence="9">
    <location>
        <begin position="180"/>
        <end position="217"/>
    </location>
</feature>
<dbReference type="InterPro" id="IPR043400">
    <property type="entry name" value="RING-HC_RNF141"/>
</dbReference>
<dbReference type="InterPro" id="IPR013083">
    <property type="entry name" value="Znf_RING/FYVE/PHD"/>
</dbReference>
<dbReference type="PROSITE" id="PS51981">
    <property type="entry name" value="ZF_RZ"/>
    <property type="match status" value="1"/>
</dbReference>
<dbReference type="SMART" id="SM00184">
    <property type="entry name" value="RING"/>
    <property type="match status" value="1"/>
</dbReference>
<sequence>MDQEPPKGSAAGGGAQGDPRLRTAPAANVESGQTSPNDADLSQSVWETASVSSSCESDANDSDNEGDNKSHGSTQRPCTAATAEEPTPSLPAASAPSVQVEATAASAPSVQVTAASTPAPIAASDPLVSTTATSSDTNEPRRPDEIRHGDGSDSSNTADLSNVASPQQRTVVDVDAHVSHRPATHSNNPADSGQTQQPGATAAAPPSFEASTTQSPQPKELDIFLASLHTRNGHKVFHRDSDRPTFVSEVQTQVIQYKGQGFELKDGDEILSINGSVVNLDNVKKLIEDHKKSSKQGDVHLRVRRGGPTPDRAAQRATNSFPTAMTSTSLEHCEMAVYLAVEQQLDADRCFVLTGDARDLGAKDVEHGILFQPTAVSGVLCACVTMELASSFLTSWQKLNLEIHLCKPKSTAGQIFSSFKRFFSSKKSADSEPSHAELLENLTTDRVVTRQAVRPLSDRHVSVFVSSHSSVSFQNKIAFLKLQQRSLEEWHIDAKPAPTTALREQAEFVDAFAYAFYNTRERCECMLALVRQAEDNLPQRVALLPLFHAFLAAGKIYLDGVDKYFLQRAYREAPPFVQRIASQLEPAVADRMEKVLSELVKGSLRRVDPVFQFLLRASLGVPEVNSVGRKPPASVPIVTDEDARVLITACRDDQVLLQDHAATLVSEILRCPSVSSTTLILLYETLEEQMAWHAAGTKSRDRLLAAFQTGLTKLTPPNIRALLSRPIEPGLSSLVQQFLSDQFAQQQVVWWREHPQDTQSLLEHTLRCNSAFQLDSTVTADSWDTWRCHLAVLRHVRPSELGAVSSARHLDLLLSSGFRNQSPPEYAVILQRYAAEPGPITETDVGDQLVERLVQMFSLPVLLHHTIHDKCFTIDAPPSMLVLHAKVLQQGAQRQSAQLEPDAQLLQGLLGLALPDLQALSLQLYASALRVEAAMQGPPEHDALGLLLANLAYQRSFWNQIMAALHASDAEAPKNHLAAAIRSEPRVAAVVHAWNDTVRAVHNGSATLAFARQLCESCSDQQLQQLYRWADTDCAVLDPTLDLRQAVTAYQEKMEVVRSALDYLLQSARIAEAEATARHVEALQVQLSQFEADAESLPRADWLLPEDLRAFLAYRAAPLDSQVLQHVVCRELRARSLNVSNGLLINNSDEDEDAFVLEDHGDTDDEDAFSLGDGDGDGDEDGALINDGQDEDAIEGAEAAGALSNVGALIHSVVLERERAQRSLADPLDVSYAGLLEPVQQTLDEDLRAILQPEANLVTIAWVFQCLARAPIEQRRKETEMWFSRLDLGRYRGQPVELVQLLWRAVEIQDRSRLLSRLAELLQPFGIRASGQLLDISANVLELLSNLDTELQVLSDCFALLDAQTNRLSVNIWAVVRELAHGGELFDLLRISLDEDVRGLIMGAESVSADQYAASEAAVNDFVTLHHIIAPTLRSQGTNVQGWLAHLVQQFDQLNDRQQQQAGVPGGRDLAVLVHSCCTSARSLRNLWENVTDRSGSAKLRIQHLMQNQPKLSVRWNSTTHSHAITVETVSDNAPAGDAQQLNWDRLQDLRARSQLYGSAEADLARAMTEFRAACAEADRLKAIAKEYATCGYMGAYLDEAFTTDFQQEPLKALSTELECELEGWTAIIDQRCTESPELARFPGPQLVYVYDCFQSVRETNSLDNLWPLVAYLSYDVLPNEDDVLRIAQNWAQSSPNKNTQRSGLLLDNLCEALRALLQLTEATLGPNPEPQRYQPPGALELPTHDGTRPQVLACQNDLSCLCALHLPFALAGARPSSAHVLICDSSTTALQIHRFLQLGWGTAAAGDSTPFVVYRPDYLHDEVQTALVKLQTQRRGYFYIIALRGPGGQAVDHVSMSIPAVQHQLPDGSRENLAALVRACFPARCVSSTVVMSQAPRQGKSRWIEQQVPEEQSFALLSIQDDPDLLAVQAALEQIVTRHPCHPDQPPLVVHVDIGPLVAERAVAVQKLLLHLLLLQATPSWCKLVSLRPGTRFYIELANTVGNHLEQCMPLLRALQWELIESTVNDLRVPSDPNTPVQIVCRYLYQLDANNVEAPLTDEHTSEALEEEVCRQLLQRHFLEHQPAAGYAELDVFISILHQQLVRFDKSIFLKPDVLRDMSVPRGFRTRLLRHLLETVRTFAARSTLAARERQQHHEGNLVDAMLASFSEFVRWDDATHILVLMQVDGCISILYKDPSDLDAEIRQLLQSQLEPPKSLASSSPEQMIERLRALTSHNDAHRPPVGNYSLTADNMLKMAMIVLRADALQPIILMGQAGIGKTSLLQELCRIAGHIFRQLPHHAGTTRQDIVAFTHQVIETARGVPDQQVWAFYDEVNTCEYLGLLTDILVRRKLYTDPLPENLIVMGACNPYERRAPPVRRAGLAVENKRQGRVVQTFDERSQLRYRVHPLPEAMLTYVWDFGALAEADEANYIERMLMQHVQLRAPGQLASLAHGLSRLHTFLRQDGRSEEFVVSLRDVRRFLVFYKFFQDYIARRDSLDPPSSHADSYWYHFSRNVSASNRLHALHGQREALSVVLSIQLAYIVRMPVTEERQMARETFLRCVQGSLLPSNFDIKSWRQVVNAEERNLYGRMDTSAYPNLAMNRALLQNVFSLTVCVLTRTPIILIGAPGNSKTVATTIVNCSLRNLDSRDPLLQTYAGVQLFPYQGSEDSTSEGIEKVFRQARDYAAKPRYQQTFPVVLMDEIGLAEHSRFNPLKILHKLLEPSAEQLEPLAVIGVSNWGLDTAKMNRAVVLQRPPPTLKELENTAQTILATFLEEQDCKEIQDLVTKVVHAYNELVLQPSNDSFYGLRDFYALCKAIGKGAKLLREARQPLQKGLGRIVISAAARNFGGRSTDLTSVCELFWTHIAPRTRGSRALLVPTALELLENNLKDYQARHMLLGTDGYAAMVALDQLLPPVEQVPRLELVGSAFPDDRLQQEYVYGKLNQIIHFMEAGGVLILRHLEFLYGALYDCLNQAYVTIQGKRNCRIAFGQHSNPLCPVHAEFKCVVIMDQNKVQTYDPPFLNRFEKQLIDFPGLLATGQHRQWWDHIQADMKMLARAAGLSESDAFVAVNNTLLAHAVLPALSMPGDHGQGCAQVPYGLVQHCVARALSGILSVEAYLGLNASPEASTMPLARLILQEVLQRPVESLQSWLPHAGPISVLLTYDSPFAQLPLTARHVVHDIRTFQSERELQTRLDDFVRGDSELCCLRLHVAQLSTLDIIVQLAQQRRQQLNTAEKQLVLIVFVPRSNSASAASCHLPANVPMQFVDALDMPKLNRVTLRQIRFEELVHTFVPDVQSWLQQPAGMWHCLARTANGPVATIQELTTRLLLALRERDDVRQLWLFVTKIGATYLASMGPEDWVQLVARDVDCRQEGLPFCKTVEEACVRALQAASARIVHEMLAQGTLQALIEPADCYEQIDPSGRYDIRMRHRALNLAVERDARVACERMQGIPRPLGLHELPPVRLLPGLSSMQAWLPGVAMACSALSHEVDNLSDSAMDTSSDEGSAAGPASQALAYLDDLISFEENPDIMVALLLDAARLLGWAQKDVELRICAIFARSLPQQFQYSPSVALRRWMQMERDVRSLLVLVQALRSVIGEVEAHQFLMTGIYGDDIVPQVTTTLRHAWRERILGARDRRTIEELSEALRVVPFNLSPSTPIGEMPWQLLLEESRDVARLRLMYAMLGHMLEGGLPVKDIQTTVRIADDSAMAPGDDLFAHLRVLFDQCLRDGRVRELRAVAEAMAVFSDFVLQASLFTPSADESVLEIVVRHVAECLDALPEQVSCDICMDSVPDMRLPCGHQMCEECVDEWFNQSGHNNCPFCRRTTTHDQLHRVETQAEATHEHLVNAQDPVWPAIARILQRVVDFCHANGDDLATQCVGIIESPGTLHSSLLCNATRGLRDRSLGHPAAILLIEAVQTHLNGLDGLYAFAERALHVVSTDRHIPTVNARNMICVAVLRALIHQAVDATLLANWDLDRLSDSARWIWDCFANAPQVAQVLIFKHLRLKAEFGLLREHADRWRETLPWIAQLPWPEQQGAQDDQCNVFGPLSSDVARAAWAEQQFAASGAVGTANRSNATANQPTSGADAPPSLRESAMQAEVARELTTRQNDVTAGAFRSLLDAPPAQLGPMPRQFAAAANVDWTTRLQRAWTTTMPPNTQTDVPGSGHAGRYLHRLLLHFSIVFPETMAQDNYLAAMIYGAEVCNRSFLPGQADDDVSAILGSVAAVTRVYNCPCGFVYAVGNCGQLNQVSTCPNCRSQIGGQSNNTPRQTTNTTPGYHPPVLQAANQTPAPIRSVQPATLIILDILCSVSLLLATEVNAAVVAEIIELRTDAGGLLCTRFSVRMRQLTTLWGLTLEETSHVLHRLVQDLPRDLQGHGIPTTTAARDALETHLQTSWTQQLADPRTAHQAWVDVCTAADASRQEVSHFALWLQERHEPDSELEEAFRLAPAVTWPALEGRLRSDARVASALPLLPAVVQVQPMLFNAAQLWPLWSACVQMMHAADSQLLQTDQVQAMRLTDVINRGLVENSAIEGFITAWNTLRSSAPHDLLGADEDSPHGRFECRELMPLPALSLSSPATRLLPTEDADGDQLRALLAALIAQHNNCLQQLLSAAGQRHHVLLAQEPRRAFAPQVPLSDCDASCLISLDNAATLDGIWLPYAMRAPGFGNGLTLIADWRALDAIFYHKFVRNKFLIEFEAAPLFKYNQPGVAFLRALGVFAVSHNQVPLAEDAEQPLMMSELRQALTPAQHLLEYLVSHSGDLTGLSADATLARALERLGDQGAMQTARASCIMPRLLRDVEGLVNVLCRLELEVRPGRLRLRNFPDALEPDLARRVQTARSRHTSELWLRLPDALRRVIVYVWPMYDLGEQAFQAELGLFLDEEAMFFPRLQGVDPSDILPAELQLKHAYALLRWLQSRDVRSC</sequence>
<feature type="domain" description="RING-type" evidence="10">
    <location>
        <begin position="3789"/>
        <end position="3828"/>
    </location>
</feature>
<evidence type="ECO:0000259" key="10">
    <source>
        <dbReference type="PROSITE" id="PS50089"/>
    </source>
</evidence>
<keyword evidence="5 8" id="KW-0863">Zinc-finger</keyword>
<feature type="compositionally biased region" description="Polar residues" evidence="9">
    <location>
        <begin position="4078"/>
        <end position="4090"/>
    </location>
</feature>
<keyword evidence="4" id="KW-0479">Metal-binding</keyword>
<organism evidence="12 13">
    <name type="scientific">Monosiga brevicollis</name>
    <name type="common">Choanoflagellate</name>
    <dbReference type="NCBI Taxonomy" id="81824"/>
    <lineage>
        <taxon>Eukaryota</taxon>
        <taxon>Choanoflagellata</taxon>
        <taxon>Craspedida</taxon>
        <taxon>Salpingoecidae</taxon>
        <taxon>Monosiga</taxon>
    </lineage>
</organism>
<feature type="compositionally biased region" description="Basic and acidic residues" evidence="9">
    <location>
        <begin position="138"/>
        <end position="151"/>
    </location>
</feature>
<evidence type="ECO:0000259" key="11">
    <source>
        <dbReference type="PROSITE" id="PS51981"/>
    </source>
</evidence>
<dbReference type="Pfam" id="PF13639">
    <property type="entry name" value="zf-RING_2"/>
    <property type="match status" value="1"/>
</dbReference>
<feature type="compositionally biased region" description="Low complexity" evidence="9">
    <location>
        <begin position="79"/>
        <end position="97"/>
    </location>
</feature>
<feature type="compositionally biased region" description="Low complexity" evidence="9">
    <location>
        <begin position="193"/>
        <end position="206"/>
    </location>
</feature>
<dbReference type="Gene3D" id="3.30.40.10">
    <property type="entry name" value="Zinc/RING finger domain, C3HC4 (zinc finger)"/>
    <property type="match status" value="1"/>
</dbReference>
<dbReference type="eggNOG" id="ENOG502QQ65">
    <property type="taxonomic scope" value="Eukaryota"/>
</dbReference>
<reference evidence="12 13" key="1">
    <citation type="journal article" date="2008" name="Nature">
        <title>The genome of the choanoflagellate Monosiga brevicollis and the origin of metazoans.</title>
        <authorList>
            <consortium name="JGI Sequencing"/>
            <person name="King N."/>
            <person name="Westbrook M.J."/>
            <person name="Young S.L."/>
            <person name="Kuo A."/>
            <person name="Abedin M."/>
            <person name="Chapman J."/>
            <person name="Fairclough S."/>
            <person name="Hellsten U."/>
            <person name="Isogai Y."/>
            <person name="Letunic I."/>
            <person name="Marr M."/>
            <person name="Pincus D."/>
            <person name="Putnam N."/>
            <person name="Rokas A."/>
            <person name="Wright K.J."/>
            <person name="Zuzow R."/>
            <person name="Dirks W."/>
            <person name="Good M."/>
            <person name="Goodstein D."/>
            <person name="Lemons D."/>
            <person name="Li W."/>
            <person name="Lyons J.B."/>
            <person name="Morris A."/>
            <person name="Nichols S."/>
            <person name="Richter D.J."/>
            <person name="Salamov A."/>
            <person name="Bork P."/>
            <person name="Lim W.A."/>
            <person name="Manning G."/>
            <person name="Miller W.T."/>
            <person name="McGinnis W."/>
            <person name="Shapiro H."/>
            <person name="Tjian R."/>
            <person name="Grigoriev I.V."/>
            <person name="Rokhsar D."/>
        </authorList>
    </citation>
    <scope>NUCLEOTIDE SEQUENCE [LARGE SCALE GENOMIC DNA]</scope>
    <source>
        <strain evidence="13">MX1 / ATCC 50154</strain>
    </source>
</reference>
<feature type="compositionally biased region" description="Polar residues" evidence="9">
    <location>
        <begin position="30"/>
        <end position="57"/>
    </location>
</feature>
<evidence type="ECO:0000313" key="12">
    <source>
        <dbReference type="EMBL" id="EDQ86138.1"/>
    </source>
</evidence>
<dbReference type="CDD" id="cd16545">
    <property type="entry name" value="RING-HC_RNF141"/>
    <property type="match status" value="1"/>
</dbReference>
<dbReference type="GeneID" id="5894320"/>
<feature type="region of interest" description="Disordered" evidence="9">
    <location>
        <begin position="1"/>
        <end position="168"/>
    </location>
</feature>
<feature type="compositionally biased region" description="Polar residues" evidence="9">
    <location>
        <begin position="127"/>
        <end position="137"/>
    </location>
</feature>
<dbReference type="Gene3D" id="3.40.50.300">
    <property type="entry name" value="P-loop containing nucleotide triphosphate hydrolases"/>
    <property type="match status" value="1"/>
</dbReference>
<dbReference type="InterPro" id="IPR031248">
    <property type="entry name" value="RNF213"/>
</dbReference>
<dbReference type="SUPFAM" id="SSF52540">
    <property type="entry name" value="P-loop containing nucleoside triphosphate hydrolases"/>
    <property type="match status" value="2"/>
</dbReference>
<feature type="compositionally biased region" description="Low complexity" evidence="9">
    <location>
        <begin position="113"/>
        <end position="124"/>
    </location>
</feature>
<keyword evidence="13" id="KW-1185">Reference proteome</keyword>
<dbReference type="STRING" id="81824.A9V8F7"/>
<dbReference type="KEGG" id="mbr:MONBRDRAFT_38519"/>
<name>A9V8F7_MONBE</name>
<feature type="region of interest" description="Disordered" evidence="9">
    <location>
        <begin position="4073"/>
        <end position="4105"/>
    </location>
</feature>
<accession>A9V8F7</accession>
<evidence type="ECO:0000256" key="9">
    <source>
        <dbReference type="SAM" id="MobiDB-lite"/>
    </source>
</evidence>
<keyword evidence="6" id="KW-0862">Zinc</keyword>
<evidence type="ECO:0000256" key="1">
    <source>
        <dbReference type="ARBA" id="ARBA00004496"/>
    </source>
</evidence>
<evidence type="ECO:0000256" key="6">
    <source>
        <dbReference type="ARBA" id="ARBA00022833"/>
    </source>
</evidence>
<evidence type="ECO:0000313" key="13">
    <source>
        <dbReference type="Proteomes" id="UP000001357"/>
    </source>
</evidence>
<evidence type="ECO:0000256" key="7">
    <source>
        <dbReference type="ARBA" id="ARBA00022859"/>
    </source>
</evidence>
<protein>
    <recommendedName>
        <fullName evidence="2">RING finger protein 141</fullName>
    </recommendedName>
</protein>
<dbReference type="InterPro" id="IPR027417">
    <property type="entry name" value="P-loop_NTPase"/>
</dbReference>
<evidence type="ECO:0000256" key="8">
    <source>
        <dbReference type="PROSITE-ProRule" id="PRU00175"/>
    </source>
</evidence>
<dbReference type="SUPFAM" id="SSF57850">
    <property type="entry name" value="RING/U-box"/>
    <property type="match status" value="1"/>
</dbReference>
<dbReference type="PANTHER" id="PTHR22605">
    <property type="entry name" value="RZ-TYPE DOMAIN-CONTAINING PROTEIN"/>
    <property type="match status" value="1"/>
</dbReference>
<proteinExistence type="predicted"/>
<dbReference type="Proteomes" id="UP000001357">
    <property type="component" value="Unassembled WGS sequence"/>
</dbReference>
<dbReference type="GO" id="GO:0005737">
    <property type="term" value="C:cytoplasm"/>
    <property type="evidence" value="ECO:0007669"/>
    <property type="project" value="UniProtKB-SubCell"/>
</dbReference>
<dbReference type="GO" id="GO:0016887">
    <property type="term" value="F:ATP hydrolysis activity"/>
    <property type="evidence" value="ECO:0007669"/>
    <property type="project" value="InterPro"/>
</dbReference>
<dbReference type="GO" id="GO:0008270">
    <property type="term" value="F:zinc ion binding"/>
    <property type="evidence" value="ECO:0007669"/>
    <property type="project" value="UniProtKB-KW"/>
</dbReference>
<dbReference type="InterPro" id="IPR046439">
    <property type="entry name" value="ZF_RZ_dom"/>
</dbReference>
<dbReference type="GO" id="GO:0004842">
    <property type="term" value="F:ubiquitin-protein transferase activity"/>
    <property type="evidence" value="ECO:0007669"/>
    <property type="project" value="InterPro"/>
</dbReference>
<keyword evidence="3" id="KW-0963">Cytoplasm</keyword>
<dbReference type="RefSeq" id="XP_001749063.1">
    <property type="nucleotide sequence ID" value="XM_001749011.1"/>
</dbReference>
<dbReference type="PROSITE" id="PS00518">
    <property type="entry name" value="ZF_RING_1"/>
    <property type="match status" value="1"/>
</dbReference>
<evidence type="ECO:0000256" key="2">
    <source>
        <dbReference type="ARBA" id="ARBA00022017"/>
    </source>
</evidence>
<dbReference type="InParanoid" id="A9V8F7"/>
<feature type="compositionally biased region" description="Polar residues" evidence="9">
    <location>
        <begin position="152"/>
        <end position="168"/>
    </location>
</feature>
<dbReference type="FunFam" id="3.40.50.300:FF:003494">
    <property type="entry name" value="Predicted protein"/>
    <property type="match status" value="1"/>
</dbReference>
<feature type="domain" description="RZ-type" evidence="11">
    <location>
        <begin position="4218"/>
        <end position="4291"/>
    </location>
</feature>
<evidence type="ECO:0000256" key="3">
    <source>
        <dbReference type="ARBA" id="ARBA00022490"/>
    </source>
</evidence>
<dbReference type="PROSITE" id="PS50089">
    <property type="entry name" value="ZF_RING_2"/>
    <property type="match status" value="1"/>
</dbReference>